<dbReference type="AlphaFoldDB" id="A0A0B6X372"/>
<reference evidence="3 4" key="1">
    <citation type="submission" date="2013-12" db="EMBL/GenBank/DDBJ databases">
        <authorList>
            <person name="Stott M."/>
        </authorList>
    </citation>
    <scope>NUCLEOTIDE SEQUENCE [LARGE SCALE GENOMIC DNA]</scope>
    <source>
        <strain evidence="3 4">K22</strain>
    </source>
</reference>
<keyword evidence="2" id="KW-0456">Lyase</keyword>
<dbReference type="PANTHER" id="PTHR43459:SF1">
    <property type="entry name" value="EG:BACN32G11.4 PROTEIN"/>
    <property type="match status" value="1"/>
</dbReference>
<dbReference type="Proteomes" id="UP000031518">
    <property type="component" value="Unassembled WGS sequence"/>
</dbReference>
<evidence type="ECO:0000256" key="1">
    <source>
        <dbReference type="ARBA" id="ARBA00005254"/>
    </source>
</evidence>
<dbReference type="CDD" id="cd06558">
    <property type="entry name" value="crotonase-like"/>
    <property type="match status" value="1"/>
</dbReference>
<evidence type="ECO:0000313" key="4">
    <source>
        <dbReference type="Proteomes" id="UP000031518"/>
    </source>
</evidence>
<dbReference type="InterPro" id="IPR014748">
    <property type="entry name" value="Enoyl-CoA_hydra_C"/>
</dbReference>
<organism evidence="3 4">
    <name type="scientific">Pyrinomonas methylaliphatogenes</name>
    <dbReference type="NCBI Taxonomy" id="454194"/>
    <lineage>
        <taxon>Bacteria</taxon>
        <taxon>Pseudomonadati</taxon>
        <taxon>Acidobacteriota</taxon>
        <taxon>Blastocatellia</taxon>
        <taxon>Blastocatellales</taxon>
        <taxon>Pyrinomonadaceae</taxon>
        <taxon>Pyrinomonas</taxon>
    </lineage>
</organism>
<dbReference type="PANTHER" id="PTHR43459">
    <property type="entry name" value="ENOYL-COA HYDRATASE"/>
    <property type="match status" value="1"/>
</dbReference>
<evidence type="ECO:0000313" key="3">
    <source>
        <dbReference type="EMBL" id="CDM66964.1"/>
    </source>
</evidence>
<dbReference type="GO" id="GO:0016853">
    <property type="term" value="F:isomerase activity"/>
    <property type="evidence" value="ECO:0007669"/>
    <property type="project" value="UniProtKB-KW"/>
</dbReference>
<dbReference type="EC" id="5.3.3.18" evidence="3"/>
<dbReference type="SUPFAM" id="SSF52096">
    <property type="entry name" value="ClpP/crotonase"/>
    <property type="match status" value="1"/>
</dbReference>
<dbReference type="Gene3D" id="3.90.226.10">
    <property type="entry name" value="2-enoyl-CoA Hydratase, Chain A, domain 1"/>
    <property type="match status" value="1"/>
</dbReference>
<protein>
    <submittedName>
        <fullName evidence="3">Enoyl-CoA hydratase/carnithine racemase</fullName>
        <ecNumber evidence="3">5.3.3.18</ecNumber>
    </submittedName>
</protein>
<dbReference type="RefSeq" id="WP_041978498.1">
    <property type="nucleotide sequence ID" value="NZ_CBXV010000008.1"/>
</dbReference>
<dbReference type="InterPro" id="IPR029045">
    <property type="entry name" value="ClpP/crotonase-like_dom_sf"/>
</dbReference>
<evidence type="ECO:0000256" key="2">
    <source>
        <dbReference type="ARBA" id="ARBA00023239"/>
    </source>
</evidence>
<dbReference type="FunFam" id="1.10.12.10:FF:000001">
    <property type="entry name" value="Probable enoyl-CoA hydratase, mitochondrial"/>
    <property type="match status" value="1"/>
</dbReference>
<keyword evidence="3" id="KW-0413">Isomerase</keyword>
<dbReference type="Pfam" id="PF00378">
    <property type="entry name" value="ECH_1"/>
    <property type="match status" value="1"/>
</dbReference>
<comment type="similarity">
    <text evidence="1">Belongs to the enoyl-CoA hydratase/isomerase family.</text>
</comment>
<dbReference type="Gene3D" id="1.10.12.10">
    <property type="entry name" value="Lyase 2-enoyl-coa Hydratase, Chain A, domain 2"/>
    <property type="match status" value="1"/>
</dbReference>
<proteinExistence type="inferred from homology"/>
<gene>
    <name evidence="3" type="ORF">PYK22_03011</name>
</gene>
<dbReference type="OrthoDB" id="9771883at2"/>
<reference evidence="3 4" key="2">
    <citation type="submission" date="2015-01" db="EMBL/GenBank/DDBJ databases">
        <title>Complete genome sequence of Pyrinomonas methylaliphatogenes type strain K22T.</title>
        <authorList>
            <person name="Lee K.C.Y."/>
            <person name="Power J.F."/>
            <person name="Dunfield P.F."/>
            <person name="Morgan X.C."/>
            <person name="Huttenhower C."/>
            <person name="Stott M.B."/>
        </authorList>
    </citation>
    <scope>NUCLEOTIDE SEQUENCE [LARGE SCALE GENOMIC DNA]</scope>
    <source>
        <strain evidence="3 4">K22</strain>
    </source>
</reference>
<dbReference type="EMBL" id="CBXV010000008">
    <property type="protein sequence ID" value="CDM66964.1"/>
    <property type="molecule type" value="Genomic_DNA"/>
</dbReference>
<sequence>MLEHIKVSCEAGIVTITLNRPERLNAFAGHMRRDLAEVLERAGSDPRIRVVVITGAGQAFCAGGDVEAIAELMERRDTDEFARLLGAGRRVVTAIRQMPKPVIASIPGPAAGAGCNLALACDIRLAARSATFTQSFVRLGLHPDWGGTYFLPRIVPPNIACEMFFLGETITAEEAWRFGLVNRVFPDEELEAETRRFAERLRDAPPAVITAAKHAVYMSDHATLDQMLQYELESQLRCFQTQDAREGVRAFLERRAPRFTGH</sequence>
<dbReference type="GO" id="GO:0016836">
    <property type="term" value="F:hydro-lyase activity"/>
    <property type="evidence" value="ECO:0007669"/>
    <property type="project" value="UniProtKB-ARBA"/>
</dbReference>
<dbReference type="InterPro" id="IPR001753">
    <property type="entry name" value="Enoyl-CoA_hydra/iso"/>
</dbReference>
<name>A0A0B6X372_9BACT</name>
<dbReference type="STRING" id="454194.PYK22_03011"/>
<keyword evidence="4" id="KW-1185">Reference proteome</keyword>
<accession>A0A0B6X372</accession>